<dbReference type="PROSITE" id="PS51462">
    <property type="entry name" value="NUDIX"/>
    <property type="match status" value="1"/>
</dbReference>
<accession>A0ABR6VKN4</accession>
<dbReference type="PROSITE" id="PS00893">
    <property type="entry name" value="NUDIX_BOX"/>
    <property type="match status" value="1"/>
</dbReference>
<evidence type="ECO:0000313" key="4">
    <source>
        <dbReference type="Proteomes" id="UP000606870"/>
    </source>
</evidence>
<dbReference type="InterPro" id="IPR015797">
    <property type="entry name" value="NUDIX_hydrolase-like_dom_sf"/>
</dbReference>
<feature type="domain" description="Nudix hydrolase" evidence="2">
    <location>
        <begin position="30"/>
        <end position="159"/>
    </location>
</feature>
<proteinExistence type="predicted"/>
<keyword evidence="1" id="KW-0378">Hydrolase</keyword>
<dbReference type="EMBL" id="JACOGK010000039">
    <property type="protein sequence ID" value="MBC3537746.1"/>
    <property type="molecule type" value="Genomic_DNA"/>
</dbReference>
<dbReference type="Gene3D" id="3.90.79.10">
    <property type="entry name" value="Nucleoside Triphosphate Pyrophosphohydrolase"/>
    <property type="match status" value="1"/>
</dbReference>
<dbReference type="Pfam" id="PF00293">
    <property type="entry name" value="NUDIX"/>
    <property type="match status" value="1"/>
</dbReference>
<gene>
    <name evidence="3" type="ORF">H8J70_10890</name>
</gene>
<dbReference type="PANTHER" id="PTHR10885:SF0">
    <property type="entry name" value="ISOPENTENYL-DIPHOSPHATE DELTA-ISOMERASE"/>
    <property type="match status" value="1"/>
</dbReference>
<keyword evidence="4" id="KW-1185">Reference proteome</keyword>
<evidence type="ECO:0000259" key="2">
    <source>
        <dbReference type="PROSITE" id="PS51462"/>
    </source>
</evidence>
<protein>
    <submittedName>
        <fullName evidence="3">NUDIX domain-containing protein</fullName>
    </submittedName>
</protein>
<sequence>MERLDIYDYAGRPTGQTIDRKHEEELAQGQYFLIVHVCVFNSKGELLIQQRRKPGDVLDGCWDVTVAGHVHSGETSQVAAMREAKEEMGLHVDLTHQAPLMRLRFNNGFDDIYVLNEDVPIDSLRLQDDEVRAARYATREEVLALMHKDLFLPYMDSFIQCLFDMRKSNGFIREDRPDIQ</sequence>
<dbReference type="SUPFAM" id="SSF55811">
    <property type="entry name" value="Nudix"/>
    <property type="match status" value="1"/>
</dbReference>
<organism evidence="3 4">
    <name type="scientific">Megasphaera hominis</name>
    <dbReference type="NCBI Taxonomy" id="159836"/>
    <lineage>
        <taxon>Bacteria</taxon>
        <taxon>Bacillati</taxon>
        <taxon>Bacillota</taxon>
        <taxon>Negativicutes</taxon>
        <taxon>Veillonellales</taxon>
        <taxon>Veillonellaceae</taxon>
        <taxon>Megasphaera</taxon>
    </lineage>
</organism>
<dbReference type="InterPro" id="IPR000086">
    <property type="entry name" value="NUDIX_hydrolase_dom"/>
</dbReference>
<dbReference type="InterPro" id="IPR020084">
    <property type="entry name" value="NUDIX_hydrolase_CS"/>
</dbReference>
<name>A0ABR6VKN4_9FIRM</name>
<evidence type="ECO:0000256" key="1">
    <source>
        <dbReference type="ARBA" id="ARBA00022801"/>
    </source>
</evidence>
<evidence type="ECO:0000313" key="3">
    <source>
        <dbReference type="EMBL" id="MBC3537746.1"/>
    </source>
</evidence>
<dbReference type="CDD" id="cd04693">
    <property type="entry name" value="NUDIX_Hydrolase"/>
    <property type="match status" value="1"/>
</dbReference>
<dbReference type="PANTHER" id="PTHR10885">
    <property type="entry name" value="ISOPENTENYL-DIPHOSPHATE DELTA-ISOMERASE"/>
    <property type="match status" value="1"/>
</dbReference>
<dbReference type="RefSeq" id="WP_186504320.1">
    <property type="nucleotide sequence ID" value="NZ_JACOGK010000039.1"/>
</dbReference>
<reference evidence="3 4" key="1">
    <citation type="submission" date="2020-08" db="EMBL/GenBank/DDBJ databases">
        <authorList>
            <person name="Liu C."/>
            <person name="Sun Q."/>
        </authorList>
    </citation>
    <scope>NUCLEOTIDE SEQUENCE [LARGE SCALE GENOMIC DNA]</scope>
    <source>
        <strain evidence="3 4">NSJ-59</strain>
    </source>
</reference>
<dbReference type="Proteomes" id="UP000606870">
    <property type="component" value="Unassembled WGS sequence"/>
</dbReference>
<comment type="caution">
    <text evidence="3">The sequence shown here is derived from an EMBL/GenBank/DDBJ whole genome shotgun (WGS) entry which is preliminary data.</text>
</comment>